<dbReference type="InterPro" id="IPR018378">
    <property type="entry name" value="C-type_lectin_CS"/>
</dbReference>
<keyword evidence="4" id="KW-1185">Reference proteome</keyword>
<dbReference type="PROSITE" id="PS00615">
    <property type="entry name" value="C_TYPE_LECTIN_1"/>
    <property type="match status" value="1"/>
</dbReference>
<dbReference type="CDD" id="cd00037">
    <property type="entry name" value="CLECT"/>
    <property type="match status" value="1"/>
</dbReference>
<dbReference type="EMBL" id="CACVKT020009013">
    <property type="protein sequence ID" value="CAC5419270.1"/>
    <property type="molecule type" value="Genomic_DNA"/>
</dbReference>
<sequence>MVATIRVEIRKVTYQQSRELITNARFNLRTWKSNSIQLSDEATKANVLDKDSETKILRMCWDAKSDKLSFAKQNKDHIDIDNEQATSFVKIVVNLRPTRILGPVTASCQAHHAELAIIETVDENTFIYSIMTKLGGYFWLDGTDEFSEGQWEWASTGDALDYSNWYPGEPNNDGGEDCLMTGGNYRTLWNDGNCGSHHKYICEKK</sequence>
<name>A0A6J8EFL9_MYTCO</name>
<evidence type="ECO:0000259" key="2">
    <source>
        <dbReference type="PROSITE" id="PS50041"/>
    </source>
</evidence>
<dbReference type="Proteomes" id="UP000507470">
    <property type="component" value="Unassembled WGS sequence"/>
</dbReference>
<feature type="domain" description="C-type lectin" evidence="2">
    <location>
        <begin position="108"/>
        <end position="203"/>
    </location>
</feature>
<accession>A0A6J8EFL9</accession>
<evidence type="ECO:0000313" key="4">
    <source>
        <dbReference type="Proteomes" id="UP000507470"/>
    </source>
</evidence>
<proteinExistence type="predicted"/>
<dbReference type="OrthoDB" id="6153286at2759"/>
<dbReference type="PANTHER" id="PTHR22803">
    <property type="entry name" value="MANNOSE, PHOSPHOLIPASE, LECTIN RECEPTOR RELATED"/>
    <property type="match status" value="1"/>
</dbReference>
<evidence type="ECO:0000256" key="1">
    <source>
        <dbReference type="ARBA" id="ARBA00023157"/>
    </source>
</evidence>
<evidence type="ECO:0000313" key="3">
    <source>
        <dbReference type="EMBL" id="CAC5419270.1"/>
    </source>
</evidence>
<organism evidence="3 4">
    <name type="scientific">Mytilus coruscus</name>
    <name type="common">Sea mussel</name>
    <dbReference type="NCBI Taxonomy" id="42192"/>
    <lineage>
        <taxon>Eukaryota</taxon>
        <taxon>Metazoa</taxon>
        <taxon>Spiralia</taxon>
        <taxon>Lophotrochozoa</taxon>
        <taxon>Mollusca</taxon>
        <taxon>Bivalvia</taxon>
        <taxon>Autobranchia</taxon>
        <taxon>Pteriomorphia</taxon>
        <taxon>Mytilida</taxon>
        <taxon>Mytiloidea</taxon>
        <taxon>Mytilidae</taxon>
        <taxon>Mytilinae</taxon>
        <taxon>Mytilus</taxon>
    </lineage>
</organism>
<dbReference type="Gene3D" id="3.10.100.10">
    <property type="entry name" value="Mannose-Binding Protein A, subunit A"/>
    <property type="match status" value="1"/>
</dbReference>
<gene>
    <name evidence="3" type="ORF">MCOR_51637</name>
</gene>
<dbReference type="PROSITE" id="PS50041">
    <property type="entry name" value="C_TYPE_LECTIN_2"/>
    <property type="match status" value="1"/>
</dbReference>
<dbReference type="InterPro" id="IPR016187">
    <property type="entry name" value="CTDL_fold"/>
</dbReference>
<keyword evidence="1" id="KW-1015">Disulfide bond</keyword>
<dbReference type="InterPro" id="IPR050111">
    <property type="entry name" value="C-type_lectin/snaclec_domain"/>
</dbReference>
<protein>
    <recommendedName>
        <fullName evidence="2">C-type lectin domain-containing protein</fullName>
    </recommendedName>
</protein>
<dbReference type="AlphaFoldDB" id="A0A6J8EFL9"/>
<dbReference type="SUPFAM" id="SSF56436">
    <property type="entry name" value="C-type lectin-like"/>
    <property type="match status" value="1"/>
</dbReference>
<dbReference type="Pfam" id="PF00059">
    <property type="entry name" value="Lectin_C"/>
    <property type="match status" value="1"/>
</dbReference>
<dbReference type="InterPro" id="IPR001304">
    <property type="entry name" value="C-type_lectin-like"/>
</dbReference>
<dbReference type="SMART" id="SM00034">
    <property type="entry name" value="CLECT"/>
    <property type="match status" value="1"/>
</dbReference>
<reference evidence="3 4" key="1">
    <citation type="submission" date="2020-06" db="EMBL/GenBank/DDBJ databases">
        <authorList>
            <person name="Li R."/>
            <person name="Bekaert M."/>
        </authorList>
    </citation>
    <scope>NUCLEOTIDE SEQUENCE [LARGE SCALE GENOMIC DNA]</scope>
    <source>
        <strain evidence="4">wild</strain>
    </source>
</reference>
<dbReference type="InterPro" id="IPR016186">
    <property type="entry name" value="C-type_lectin-like/link_sf"/>
</dbReference>